<dbReference type="InterPro" id="IPR024078">
    <property type="entry name" value="LmbE-like_dom_sf"/>
</dbReference>
<dbReference type="EMBL" id="SMLK01000001">
    <property type="protein sequence ID" value="TFZ08065.1"/>
    <property type="molecule type" value="Genomic_DNA"/>
</dbReference>
<evidence type="ECO:0000313" key="1">
    <source>
        <dbReference type="EMBL" id="TFZ08065.1"/>
    </source>
</evidence>
<dbReference type="InterPro" id="IPR003737">
    <property type="entry name" value="GlcNAc_PI_deacetylase-related"/>
</dbReference>
<comment type="caution">
    <text evidence="1">The sequence shown here is derived from an EMBL/GenBank/DDBJ whole genome shotgun (WGS) entry which is preliminary data.</text>
</comment>
<proteinExistence type="predicted"/>
<dbReference type="Pfam" id="PF02585">
    <property type="entry name" value="PIG-L"/>
    <property type="match status" value="1"/>
</dbReference>
<sequence>MLSLLLPRDAGWPLKLLFLGAHCDDIEIGCGGTLLQLLAARPDTEVSWVVFSATEAREQEARAAAALFLGGAARADVQVFRFRDGYFPYEGARIKECFDALRTRMDPDAVFTHYRDDRHQDHRTISDLAWNTWRRHLVLEYEVPKYDGDLGRPNLYSPLSRQTCMQKARAICEVFRSEAGKPWMTEDTFTALARLRGIECGAAEGFAEAFYCRKAVFSP</sequence>
<dbReference type="RefSeq" id="WP_135248003.1">
    <property type="nucleotide sequence ID" value="NZ_SMLK01000001.1"/>
</dbReference>
<dbReference type="PANTHER" id="PTHR12993:SF30">
    <property type="entry name" value="N-ACETYL-ALPHA-D-GLUCOSAMINYL L-MALATE DEACETYLASE 1"/>
    <property type="match status" value="1"/>
</dbReference>
<dbReference type="AlphaFoldDB" id="A0A4Z0CCT9"/>
<protein>
    <submittedName>
        <fullName evidence="1">PIG-L family deacetylase</fullName>
    </submittedName>
</protein>
<name>A0A4Z0CCT9_9BURK</name>
<keyword evidence="2" id="KW-1185">Reference proteome</keyword>
<organism evidence="1 2">
    <name type="scientific">Ramlibacter humi</name>
    <dbReference type="NCBI Taxonomy" id="2530451"/>
    <lineage>
        <taxon>Bacteria</taxon>
        <taxon>Pseudomonadati</taxon>
        <taxon>Pseudomonadota</taxon>
        <taxon>Betaproteobacteria</taxon>
        <taxon>Burkholderiales</taxon>
        <taxon>Comamonadaceae</taxon>
        <taxon>Ramlibacter</taxon>
    </lineage>
</organism>
<reference evidence="1 2" key="1">
    <citation type="submission" date="2019-03" db="EMBL/GenBank/DDBJ databases">
        <title>Ramlibacter sp. 18x22-1, whole genome shotgun sequence.</title>
        <authorList>
            <person name="Zhang X."/>
            <person name="Feng G."/>
            <person name="Zhu H."/>
        </authorList>
    </citation>
    <scope>NUCLEOTIDE SEQUENCE [LARGE SCALE GENOMIC DNA]</scope>
    <source>
        <strain evidence="1 2">18x22-1</strain>
    </source>
</reference>
<dbReference type="Proteomes" id="UP000297839">
    <property type="component" value="Unassembled WGS sequence"/>
</dbReference>
<accession>A0A4Z0CCT9</accession>
<dbReference type="OrthoDB" id="9816564at2"/>
<dbReference type="SUPFAM" id="SSF102588">
    <property type="entry name" value="LmbE-like"/>
    <property type="match status" value="1"/>
</dbReference>
<evidence type="ECO:0000313" key="2">
    <source>
        <dbReference type="Proteomes" id="UP000297839"/>
    </source>
</evidence>
<dbReference type="Gene3D" id="3.40.50.10320">
    <property type="entry name" value="LmbE-like"/>
    <property type="match status" value="1"/>
</dbReference>
<dbReference type="PANTHER" id="PTHR12993">
    <property type="entry name" value="N-ACETYLGLUCOSAMINYL-PHOSPHATIDYLINOSITOL DE-N-ACETYLASE-RELATED"/>
    <property type="match status" value="1"/>
</dbReference>
<dbReference type="GO" id="GO:0016811">
    <property type="term" value="F:hydrolase activity, acting on carbon-nitrogen (but not peptide) bonds, in linear amides"/>
    <property type="evidence" value="ECO:0007669"/>
    <property type="project" value="TreeGrafter"/>
</dbReference>
<gene>
    <name evidence="1" type="ORF">EZ216_02545</name>
</gene>